<evidence type="ECO:0000256" key="1">
    <source>
        <dbReference type="ARBA" id="ARBA00023015"/>
    </source>
</evidence>
<dbReference type="Pfam" id="PF13377">
    <property type="entry name" value="Peripla_BP_3"/>
    <property type="match status" value="1"/>
</dbReference>
<keyword evidence="6" id="KW-1185">Reference proteome</keyword>
<evidence type="ECO:0000313" key="5">
    <source>
        <dbReference type="EMBL" id="QHI68015.1"/>
    </source>
</evidence>
<dbReference type="GO" id="GO:0000976">
    <property type="term" value="F:transcription cis-regulatory region binding"/>
    <property type="evidence" value="ECO:0007669"/>
    <property type="project" value="TreeGrafter"/>
</dbReference>
<dbReference type="PROSITE" id="PS50949">
    <property type="entry name" value="HTH_GNTR"/>
    <property type="match status" value="1"/>
</dbReference>
<dbReference type="SUPFAM" id="SSF53822">
    <property type="entry name" value="Periplasmic binding protein-like I"/>
    <property type="match status" value="1"/>
</dbReference>
<accession>A0A6P1MA65</accession>
<gene>
    <name evidence="5" type="ORF">GT409_00635</name>
</gene>
<dbReference type="RefSeq" id="WP_160626049.1">
    <property type="nucleotide sequence ID" value="NZ_CP047593.1"/>
</dbReference>
<dbReference type="Proteomes" id="UP000464954">
    <property type="component" value="Chromosome"/>
</dbReference>
<dbReference type="Gene3D" id="1.10.10.10">
    <property type="entry name" value="Winged helix-like DNA-binding domain superfamily/Winged helix DNA-binding domain"/>
    <property type="match status" value="1"/>
</dbReference>
<dbReference type="GO" id="GO:0003700">
    <property type="term" value="F:DNA-binding transcription factor activity"/>
    <property type="evidence" value="ECO:0007669"/>
    <property type="project" value="InterPro"/>
</dbReference>
<dbReference type="Gene3D" id="3.40.50.2300">
    <property type="match status" value="2"/>
</dbReference>
<dbReference type="InterPro" id="IPR028082">
    <property type="entry name" value="Peripla_BP_I"/>
</dbReference>
<dbReference type="Pfam" id="PF00392">
    <property type="entry name" value="GntR"/>
    <property type="match status" value="1"/>
</dbReference>
<evidence type="ECO:0000256" key="2">
    <source>
        <dbReference type="ARBA" id="ARBA00023125"/>
    </source>
</evidence>
<name>A0A6P1MA65_9BACT</name>
<dbReference type="InterPro" id="IPR000524">
    <property type="entry name" value="Tscrpt_reg_HTH_GntR"/>
</dbReference>
<dbReference type="KEGG" id="taer:GT409_00635"/>
<dbReference type="AlphaFoldDB" id="A0A6P1MA65"/>
<proteinExistence type="predicted"/>
<dbReference type="InterPro" id="IPR036388">
    <property type="entry name" value="WH-like_DNA-bd_sf"/>
</dbReference>
<dbReference type="PRINTS" id="PR00035">
    <property type="entry name" value="HTHGNTR"/>
</dbReference>
<keyword evidence="2" id="KW-0238">DNA-binding</keyword>
<dbReference type="InterPro" id="IPR036390">
    <property type="entry name" value="WH_DNA-bd_sf"/>
</dbReference>
<organism evidence="5 6">
    <name type="scientific">Tichowtungia aerotolerans</name>
    <dbReference type="NCBI Taxonomy" id="2697043"/>
    <lineage>
        <taxon>Bacteria</taxon>
        <taxon>Pseudomonadati</taxon>
        <taxon>Kiritimatiellota</taxon>
        <taxon>Tichowtungiia</taxon>
        <taxon>Tichowtungiales</taxon>
        <taxon>Tichowtungiaceae</taxon>
        <taxon>Tichowtungia</taxon>
    </lineage>
</organism>
<dbReference type="CDD" id="cd07377">
    <property type="entry name" value="WHTH_GntR"/>
    <property type="match status" value="1"/>
</dbReference>
<keyword evidence="1" id="KW-0805">Transcription regulation</keyword>
<reference evidence="5 6" key="1">
    <citation type="submission" date="2020-01" db="EMBL/GenBank/DDBJ databases">
        <title>Ponticoccus aerotolerans gen. nov., sp. nov., an anaerobic bacterium and proposal of Ponticoccusceae fam. nov., Ponticoccusles ord. nov. and Ponticoccuse classis nov. in the phylum Kiritimatiellaeota.</title>
        <authorList>
            <person name="Zhou L.Y."/>
            <person name="Du Z.J."/>
        </authorList>
    </citation>
    <scope>NUCLEOTIDE SEQUENCE [LARGE SCALE GENOMIC DNA]</scope>
    <source>
        <strain evidence="5 6">S-5007</strain>
    </source>
</reference>
<dbReference type="PANTHER" id="PTHR30146">
    <property type="entry name" value="LACI-RELATED TRANSCRIPTIONAL REPRESSOR"/>
    <property type="match status" value="1"/>
</dbReference>
<evidence type="ECO:0000256" key="3">
    <source>
        <dbReference type="ARBA" id="ARBA00023163"/>
    </source>
</evidence>
<protein>
    <submittedName>
        <fullName evidence="5">GntR family transcriptional regulator</fullName>
    </submittedName>
</protein>
<dbReference type="SMART" id="SM00345">
    <property type="entry name" value="HTH_GNTR"/>
    <property type="match status" value="1"/>
</dbReference>
<dbReference type="SUPFAM" id="SSF46785">
    <property type="entry name" value="Winged helix' DNA-binding domain"/>
    <property type="match status" value="1"/>
</dbReference>
<evidence type="ECO:0000259" key="4">
    <source>
        <dbReference type="PROSITE" id="PS50949"/>
    </source>
</evidence>
<feature type="domain" description="HTH gntR-type" evidence="4">
    <location>
        <begin position="1"/>
        <end position="68"/>
    </location>
</feature>
<dbReference type="EMBL" id="CP047593">
    <property type="protein sequence ID" value="QHI68015.1"/>
    <property type="molecule type" value="Genomic_DNA"/>
</dbReference>
<dbReference type="InterPro" id="IPR046335">
    <property type="entry name" value="LacI/GalR-like_sensor"/>
</dbReference>
<sequence>MQKFERLAATIEKQIEKGDFSLSGLPSERILAEKLGANRLTIRKALSLLEQKKMISRADNGRYEITPQTVGSSQNVRVAILTPPAFSSGNIRIWYEELFRCAEQHSVLFRPFLFVHWNDTSISDVFSNFDGVFIIPSEEKIPEETLLQFLAKDGLVFLNTNMSHHQILSINLYPAIFVRQLLDQLSQMGHQNIACLHLQSDISDVLNNRISQWEYWSTLNENTAPFIKANINPFNEGYTFLDEQIQKGALKNITAVFCTTVHAAIALIRACKNNGLDPEKDISICTIDDEGIGMHSTPSITCFEKPDIQKILRPVFNWIKAGGNLDTWKGPLLIEPANLKVYPGETLHPPVNK</sequence>
<dbReference type="PANTHER" id="PTHR30146:SF109">
    <property type="entry name" value="HTH-TYPE TRANSCRIPTIONAL REGULATOR GALS"/>
    <property type="match status" value="1"/>
</dbReference>
<keyword evidence="3" id="KW-0804">Transcription</keyword>
<evidence type="ECO:0000313" key="6">
    <source>
        <dbReference type="Proteomes" id="UP000464954"/>
    </source>
</evidence>